<dbReference type="InterPro" id="IPR011545">
    <property type="entry name" value="DEAD/DEAH_box_helicase_dom"/>
</dbReference>
<sequence length="419" mass="47133">MPPRYNPSIRRIRPVRNRAQRPAPLLSRKLSADEIEKIRTLMKEQLGGREPRVFQLDLVQAQEERRDVLCQAATGQGKTAVAAGPYVLEKNAGRVTIMVSPLIGLQNEMADTFRTEFKLSAVAVNSSMDGGCSSELMTEIVHRKYRIVLISPEMLLSSPFINGVLRHPSFARRIYSVIIDEVHCISHWGADFRKQYSQLGMIRVFLPRDVPFLALSASLTEHVICDIVYTLQFNRASYLVKNLGNDRSNVSIAVRAIHNPQRTFTDLDFIIPSTISSPLDIQKTWIYADNIDTGTDIIDHLRELLPPAYHDLIRPYNAVHDDKYREEAMRLFREGSICILVCTDAAGMGCNIPDIDLVVQWKLPAKLSSFIQRAGRAARDPSWQGLAVLLVEPAAYSVLITTRNKETTAAKDRRPVVTG</sequence>
<dbReference type="Gene3D" id="3.40.50.300">
    <property type="entry name" value="P-loop containing nucleotide triphosphate hydrolases"/>
    <property type="match status" value="2"/>
</dbReference>
<dbReference type="InterPro" id="IPR014001">
    <property type="entry name" value="Helicase_ATP-bd"/>
</dbReference>
<evidence type="ECO:0000259" key="6">
    <source>
        <dbReference type="PROSITE" id="PS51192"/>
    </source>
</evidence>
<reference evidence="8 9" key="1">
    <citation type="submission" date="2019-02" db="EMBL/GenBank/DDBJ databases">
        <title>Genome sequencing of the rare red list fungi Hericium alpestre (H. flagellum).</title>
        <authorList>
            <person name="Buettner E."/>
            <person name="Kellner H."/>
        </authorList>
    </citation>
    <scope>NUCLEOTIDE SEQUENCE [LARGE SCALE GENOMIC DNA]</scope>
    <source>
        <strain evidence="8 9">DSM 108284</strain>
    </source>
</reference>
<dbReference type="Pfam" id="PF00270">
    <property type="entry name" value="DEAD"/>
    <property type="match status" value="1"/>
</dbReference>
<dbReference type="OrthoDB" id="10261556at2759"/>
<dbReference type="Pfam" id="PF00271">
    <property type="entry name" value="Helicase_C"/>
    <property type="match status" value="1"/>
</dbReference>
<evidence type="ECO:0000256" key="4">
    <source>
        <dbReference type="ARBA" id="ARBA00034617"/>
    </source>
</evidence>
<dbReference type="InterPro" id="IPR001650">
    <property type="entry name" value="Helicase_C-like"/>
</dbReference>
<feature type="domain" description="Helicase ATP-binding" evidence="6">
    <location>
        <begin position="59"/>
        <end position="237"/>
    </location>
</feature>
<dbReference type="PANTHER" id="PTHR13710">
    <property type="entry name" value="DNA HELICASE RECQ FAMILY MEMBER"/>
    <property type="match status" value="1"/>
</dbReference>
<dbReference type="PANTHER" id="PTHR13710:SF120">
    <property type="entry name" value="BIFUNCTIONAL 3'-5' EXONUCLEASE_ATP-DEPENDENT HELICASE WRN"/>
    <property type="match status" value="1"/>
</dbReference>
<dbReference type="STRING" id="135208.A0A4Y9ZUW2"/>
<dbReference type="GO" id="GO:0005737">
    <property type="term" value="C:cytoplasm"/>
    <property type="evidence" value="ECO:0007669"/>
    <property type="project" value="TreeGrafter"/>
</dbReference>
<dbReference type="GO" id="GO:0000724">
    <property type="term" value="P:double-strand break repair via homologous recombination"/>
    <property type="evidence" value="ECO:0007669"/>
    <property type="project" value="TreeGrafter"/>
</dbReference>
<evidence type="ECO:0000256" key="5">
    <source>
        <dbReference type="ARBA" id="ARBA00034808"/>
    </source>
</evidence>
<dbReference type="AlphaFoldDB" id="A0A4Y9ZUW2"/>
<dbReference type="EC" id="5.6.2.4" evidence="5"/>
<dbReference type="GO" id="GO:0005694">
    <property type="term" value="C:chromosome"/>
    <property type="evidence" value="ECO:0007669"/>
    <property type="project" value="TreeGrafter"/>
</dbReference>
<comment type="catalytic activity">
    <reaction evidence="4">
        <text>Couples ATP hydrolysis with the unwinding of duplex DNA by translocating in the 3'-5' direction.</text>
        <dbReference type="EC" id="5.6.2.4"/>
    </reaction>
</comment>
<evidence type="ECO:0000256" key="2">
    <source>
        <dbReference type="ARBA" id="ARBA00022741"/>
    </source>
</evidence>
<keyword evidence="9" id="KW-1185">Reference proteome</keyword>
<dbReference type="Proteomes" id="UP000298061">
    <property type="component" value="Unassembled WGS sequence"/>
</dbReference>
<evidence type="ECO:0000313" key="8">
    <source>
        <dbReference type="EMBL" id="TFY77268.1"/>
    </source>
</evidence>
<dbReference type="GO" id="GO:0009378">
    <property type="term" value="F:four-way junction helicase activity"/>
    <property type="evidence" value="ECO:0007669"/>
    <property type="project" value="TreeGrafter"/>
</dbReference>
<dbReference type="GO" id="GO:0005524">
    <property type="term" value="F:ATP binding"/>
    <property type="evidence" value="ECO:0007669"/>
    <property type="project" value="UniProtKB-KW"/>
</dbReference>
<evidence type="ECO:0000313" key="9">
    <source>
        <dbReference type="Proteomes" id="UP000298061"/>
    </source>
</evidence>
<evidence type="ECO:0000256" key="1">
    <source>
        <dbReference type="ARBA" id="ARBA00005446"/>
    </source>
</evidence>
<proteinExistence type="inferred from homology"/>
<dbReference type="GO" id="GO:0003676">
    <property type="term" value="F:nucleic acid binding"/>
    <property type="evidence" value="ECO:0007669"/>
    <property type="project" value="InterPro"/>
</dbReference>
<dbReference type="SMART" id="SM00490">
    <property type="entry name" value="HELICc"/>
    <property type="match status" value="1"/>
</dbReference>
<organism evidence="8 9">
    <name type="scientific">Hericium alpestre</name>
    <dbReference type="NCBI Taxonomy" id="135208"/>
    <lineage>
        <taxon>Eukaryota</taxon>
        <taxon>Fungi</taxon>
        <taxon>Dikarya</taxon>
        <taxon>Basidiomycota</taxon>
        <taxon>Agaricomycotina</taxon>
        <taxon>Agaricomycetes</taxon>
        <taxon>Russulales</taxon>
        <taxon>Hericiaceae</taxon>
        <taxon>Hericium</taxon>
    </lineage>
</organism>
<dbReference type="CDD" id="cd17920">
    <property type="entry name" value="DEXHc_RecQ"/>
    <property type="match status" value="1"/>
</dbReference>
<dbReference type="SMART" id="SM00487">
    <property type="entry name" value="DEXDc"/>
    <property type="match status" value="1"/>
</dbReference>
<evidence type="ECO:0000259" key="7">
    <source>
        <dbReference type="PROSITE" id="PS51194"/>
    </source>
</evidence>
<dbReference type="InterPro" id="IPR027417">
    <property type="entry name" value="P-loop_NTPase"/>
</dbReference>
<dbReference type="GO" id="GO:0005634">
    <property type="term" value="C:nucleus"/>
    <property type="evidence" value="ECO:0007669"/>
    <property type="project" value="TreeGrafter"/>
</dbReference>
<keyword evidence="2" id="KW-0547">Nucleotide-binding</keyword>
<dbReference type="GO" id="GO:0043138">
    <property type="term" value="F:3'-5' DNA helicase activity"/>
    <property type="evidence" value="ECO:0007669"/>
    <property type="project" value="UniProtKB-EC"/>
</dbReference>
<accession>A0A4Y9ZUW2</accession>
<evidence type="ECO:0000256" key="3">
    <source>
        <dbReference type="ARBA" id="ARBA00022840"/>
    </source>
</evidence>
<dbReference type="PROSITE" id="PS51192">
    <property type="entry name" value="HELICASE_ATP_BIND_1"/>
    <property type="match status" value="1"/>
</dbReference>
<protein>
    <recommendedName>
        <fullName evidence="5">DNA 3'-5' helicase</fullName>
        <ecNumber evidence="5">5.6.2.4</ecNumber>
    </recommendedName>
</protein>
<comment type="caution">
    <text evidence="8">The sequence shown here is derived from an EMBL/GenBank/DDBJ whole genome shotgun (WGS) entry which is preliminary data.</text>
</comment>
<name>A0A4Y9ZUW2_9AGAM</name>
<dbReference type="EMBL" id="SFCI01000958">
    <property type="protein sequence ID" value="TFY77268.1"/>
    <property type="molecule type" value="Genomic_DNA"/>
</dbReference>
<dbReference type="PROSITE" id="PS51194">
    <property type="entry name" value="HELICASE_CTER"/>
    <property type="match status" value="1"/>
</dbReference>
<gene>
    <name evidence="8" type="ORF">EWM64_g6747</name>
</gene>
<dbReference type="SUPFAM" id="SSF52540">
    <property type="entry name" value="P-loop containing nucleoside triphosphate hydrolases"/>
    <property type="match status" value="1"/>
</dbReference>
<feature type="domain" description="Helicase C-terminal" evidence="7">
    <location>
        <begin position="274"/>
        <end position="419"/>
    </location>
</feature>
<keyword evidence="3" id="KW-0067">ATP-binding</keyword>
<comment type="similarity">
    <text evidence="1">Belongs to the helicase family. RecQ subfamily.</text>
</comment>